<reference evidence="5 6" key="1">
    <citation type="submission" date="2021-05" db="EMBL/GenBank/DDBJ databases">
        <title>The draft genome of Geobacter chapellei DSM 13688.</title>
        <authorList>
            <person name="Xu Z."/>
            <person name="Masuda Y."/>
            <person name="Itoh H."/>
            <person name="Senoo K."/>
        </authorList>
    </citation>
    <scope>NUCLEOTIDE SEQUENCE [LARGE SCALE GENOMIC DNA]</scope>
    <source>
        <strain evidence="5 6">DSM 13688</strain>
    </source>
</reference>
<dbReference type="InterPro" id="IPR011006">
    <property type="entry name" value="CheY-like_superfamily"/>
</dbReference>
<dbReference type="PANTHER" id="PTHR45339:SF1">
    <property type="entry name" value="HYBRID SIGNAL TRANSDUCTION HISTIDINE KINASE J"/>
    <property type="match status" value="1"/>
</dbReference>
<dbReference type="Pfam" id="PF00072">
    <property type="entry name" value="Response_reg"/>
    <property type="match status" value="1"/>
</dbReference>
<gene>
    <name evidence="5" type="ORF">KJB30_15105</name>
</gene>
<comment type="caution">
    <text evidence="5">The sequence shown here is derived from an EMBL/GenBank/DDBJ whole genome shotgun (WGS) entry which is preliminary data.</text>
</comment>
<evidence type="ECO:0000259" key="4">
    <source>
        <dbReference type="PROSITE" id="PS50110"/>
    </source>
</evidence>
<dbReference type="CDD" id="cd17548">
    <property type="entry name" value="REC_DivK-like"/>
    <property type="match status" value="1"/>
</dbReference>
<evidence type="ECO:0000256" key="1">
    <source>
        <dbReference type="ARBA" id="ARBA00022553"/>
    </source>
</evidence>
<dbReference type="PANTHER" id="PTHR45339">
    <property type="entry name" value="HYBRID SIGNAL TRANSDUCTION HISTIDINE KINASE J"/>
    <property type="match status" value="1"/>
</dbReference>
<sequence length="128" mass="14244">MKTKILYIEDNEQNLYLVTFMLEKHGYEVCAAADGREGIDLAARLKPDLILLDIQLPGMDGYAVARHLRTNPDLADIPIVAVTSYAMAGDRDKALAAGCTGYIEKPINPDNFIQQVEQHLPQSFLVRN</sequence>
<dbReference type="SMART" id="SM00448">
    <property type="entry name" value="REC"/>
    <property type="match status" value="1"/>
</dbReference>
<keyword evidence="6" id="KW-1185">Reference proteome</keyword>
<keyword evidence="1 3" id="KW-0597">Phosphoprotein</keyword>
<dbReference type="InterPro" id="IPR001789">
    <property type="entry name" value="Sig_transdc_resp-reg_receiver"/>
</dbReference>
<accession>A0ABS5UBU5</accession>
<evidence type="ECO:0000256" key="3">
    <source>
        <dbReference type="PROSITE-ProRule" id="PRU00169"/>
    </source>
</evidence>
<dbReference type="EMBL" id="JAHDYS010000017">
    <property type="protein sequence ID" value="MBT1073120.1"/>
    <property type="molecule type" value="Genomic_DNA"/>
</dbReference>
<dbReference type="Proteomes" id="UP000784128">
    <property type="component" value="Unassembled WGS sequence"/>
</dbReference>
<feature type="modified residue" description="4-aspartylphosphate" evidence="3">
    <location>
        <position position="53"/>
    </location>
</feature>
<dbReference type="Gene3D" id="3.40.50.2300">
    <property type="match status" value="1"/>
</dbReference>
<organism evidence="5 6">
    <name type="scientific">Pelotalea chapellei</name>
    <dbReference type="NCBI Taxonomy" id="44671"/>
    <lineage>
        <taxon>Bacteria</taxon>
        <taxon>Pseudomonadati</taxon>
        <taxon>Thermodesulfobacteriota</taxon>
        <taxon>Desulfuromonadia</taxon>
        <taxon>Geobacterales</taxon>
        <taxon>Geobacteraceae</taxon>
        <taxon>Pelotalea</taxon>
    </lineage>
</organism>
<proteinExistence type="predicted"/>
<keyword evidence="2" id="KW-0902">Two-component regulatory system</keyword>
<name>A0ABS5UBU5_9BACT</name>
<evidence type="ECO:0000313" key="5">
    <source>
        <dbReference type="EMBL" id="MBT1073120.1"/>
    </source>
</evidence>
<dbReference type="RefSeq" id="WP_214300835.1">
    <property type="nucleotide sequence ID" value="NZ_JAHDYS010000017.1"/>
</dbReference>
<evidence type="ECO:0000313" key="6">
    <source>
        <dbReference type="Proteomes" id="UP000784128"/>
    </source>
</evidence>
<dbReference type="SUPFAM" id="SSF52172">
    <property type="entry name" value="CheY-like"/>
    <property type="match status" value="1"/>
</dbReference>
<evidence type="ECO:0000256" key="2">
    <source>
        <dbReference type="ARBA" id="ARBA00023012"/>
    </source>
</evidence>
<feature type="domain" description="Response regulatory" evidence="4">
    <location>
        <begin position="4"/>
        <end position="120"/>
    </location>
</feature>
<protein>
    <submittedName>
        <fullName evidence="5">Response regulator</fullName>
    </submittedName>
</protein>
<dbReference type="PROSITE" id="PS50110">
    <property type="entry name" value="RESPONSE_REGULATORY"/>
    <property type="match status" value="1"/>
</dbReference>